<name>G3HXL5_CRIGR</name>
<sequence length="54" mass="6476">MKTLLKAETSQFPFEADTYKHMLMHLRVVSKWTCNLLLDIFLKVSKKADQLWYN</sequence>
<dbReference type="AlphaFoldDB" id="G3HXL5"/>
<dbReference type="InParanoid" id="G3HXL5"/>
<reference evidence="2" key="1">
    <citation type="journal article" date="2011" name="Nat. Biotechnol.">
        <title>The genomic sequence of the Chinese hamster ovary (CHO)-K1 cell line.</title>
        <authorList>
            <person name="Xu X."/>
            <person name="Nagarajan H."/>
            <person name="Lewis N.E."/>
            <person name="Pan S."/>
            <person name="Cai Z."/>
            <person name="Liu X."/>
            <person name="Chen W."/>
            <person name="Xie M."/>
            <person name="Wang W."/>
            <person name="Hammond S."/>
            <person name="Andersen M.R."/>
            <person name="Neff N."/>
            <person name="Passarelli B."/>
            <person name="Koh W."/>
            <person name="Fan H.C."/>
            <person name="Wang J."/>
            <person name="Gui Y."/>
            <person name="Lee K.H."/>
            <person name="Betenbaugh M.J."/>
            <person name="Quake S.R."/>
            <person name="Famili I."/>
            <person name="Palsson B.O."/>
            <person name="Wang J."/>
        </authorList>
    </citation>
    <scope>NUCLEOTIDE SEQUENCE [LARGE SCALE GENOMIC DNA]</scope>
    <source>
        <strain evidence="2">CHO K1 cell line</strain>
    </source>
</reference>
<accession>G3HXL5</accession>
<proteinExistence type="predicted"/>
<dbReference type="Proteomes" id="UP000001075">
    <property type="component" value="Unassembled WGS sequence"/>
</dbReference>
<protein>
    <submittedName>
        <fullName evidence="1">Uncharacterized protein</fullName>
    </submittedName>
</protein>
<dbReference type="EMBL" id="JH000882">
    <property type="protein sequence ID" value="EGW06917.1"/>
    <property type="molecule type" value="Genomic_DNA"/>
</dbReference>
<organism evidence="1 2">
    <name type="scientific">Cricetulus griseus</name>
    <name type="common">Chinese hamster</name>
    <name type="synonym">Cricetulus barabensis griseus</name>
    <dbReference type="NCBI Taxonomy" id="10029"/>
    <lineage>
        <taxon>Eukaryota</taxon>
        <taxon>Metazoa</taxon>
        <taxon>Chordata</taxon>
        <taxon>Craniata</taxon>
        <taxon>Vertebrata</taxon>
        <taxon>Euteleostomi</taxon>
        <taxon>Mammalia</taxon>
        <taxon>Eutheria</taxon>
        <taxon>Euarchontoglires</taxon>
        <taxon>Glires</taxon>
        <taxon>Rodentia</taxon>
        <taxon>Myomorpha</taxon>
        <taxon>Muroidea</taxon>
        <taxon>Cricetidae</taxon>
        <taxon>Cricetinae</taxon>
        <taxon>Cricetulus</taxon>
    </lineage>
</organism>
<gene>
    <name evidence="1" type="ORF">I79_015741</name>
</gene>
<evidence type="ECO:0000313" key="1">
    <source>
        <dbReference type="EMBL" id="EGW06917.1"/>
    </source>
</evidence>
<evidence type="ECO:0000313" key="2">
    <source>
        <dbReference type="Proteomes" id="UP000001075"/>
    </source>
</evidence>